<sequence length="76" mass="8894">MTESNNHNMNSFYKSLFEKYAIDNNDDNKDAFAHNMSSFYKDTFKKYNLNNDDSSSKTMSAIDDGRDLNDYIDNLK</sequence>
<name>A0A840UVX5_9FIRM</name>
<evidence type="ECO:0000313" key="2">
    <source>
        <dbReference type="Proteomes" id="UP000559117"/>
    </source>
</evidence>
<dbReference type="EMBL" id="JACHFH010000029">
    <property type="protein sequence ID" value="MBB5336984.1"/>
    <property type="molecule type" value="Genomic_DNA"/>
</dbReference>
<gene>
    <name evidence="1" type="ORF">HNR32_002139</name>
</gene>
<dbReference type="AlphaFoldDB" id="A0A840UVX5"/>
<keyword evidence="2" id="KW-1185">Reference proteome</keyword>
<reference evidence="1 2" key="1">
    <citation type="submission" date="2020-08" db="EMBL/GenBank/DDBJ databases">
        <title>Genomic Encyclopedia of Type Strains, Phase IV (KMG-IV): sequencing the most valuable type-strain genomes for metagenomic binning, comparative biology and taxonomic classification.</title>
        <authorList>
            <person name="Goeker M."/>
        </authorList>
    </citation>
    <scope>NUCLEOTIDE SEQUENCE [LARGE SCALE GENOMIC DNA]</scope>
    <source>
        <strain evidence="1 2">DSM 24661</strain>
    </source>
</reference>
<organism evidence="1 2">
    <name type="scientific">Pectinatus brassicae</name>
    <dbReference type="NCBI Taxonomy" id="862415"/>
    <lineage>
        <taxon>Bacteria</taxon>
        <taxon>Bacillati</taxon>
        <taxon>Bacillota</taxon>
        <taxon>Negativicutes</taxon>
        <taxon>Selenomonadales</taxon>
        <taxon>Selenomonadaceae</taxon>
        <taxon>Pectinatus</taxon>
    </lineage>
</organism>
<accession>A0A840UVX5</accession>
<proteinExistence type="predicted"/>
<comment type="caution">
    <text evidence="1">The sequence shown here is derived from an EMBL/GenBank/DDBJ whole genome shotgun (WGS) entry which is preliminary data.</text>
</comment>
<evidence type="ECO:0000313" key="1">
    <source>
        <dbReference type="EMBL" id="MBB5336984.1"/>
    </source>
</evidence>
<dbReference type="RefSeq" id="WP_183862420.1">
    <property type="nucleotide sequence ID" value="NZ_JACHFH010000029.1"/>
</dbReference>
<protein>
    <submittedName>
        <fullName evidence="1">Uncharacterized protein</fullName>
    </submittedName>
</protein>
<dbReference type="Proteomes" id="UP000559117">
    <property type="component" value="Unassembled WGS sequence"/>
</dbReference>